<sequence>MYLDETKRSSNFQIVESSEDMMDIKSEPANKLDIVLEISEVPSQRNDKYKVKFDKLKNLDDNNYQNSEKEDSKKSNNKEKDANIIENDYEEEVNEMYKENMNYEAEEEVDEIYRADIEETDQIDRAEFDRIENEEISIIEKRRKKKMKEFNLNIVNCSLALSAVAYRFNLKKIKVFTEKKKAVLKNENRQITLEPANYK</sequence>
<proteinExistence type="predicted"/>
<dbReference type="Proteomes" id="UP000789366">
    <property type="component" value="Unassembled WGS sequence"/>
</dbReference>
<gene>
    <name evidence="1" type="ORF">SPELUC_LOCUS12005</name>
</gene>
<accession>A0ACA9PK45</accession>
<dbReference type="EMBL" id="CAJVPW010027000">
    <property type="protein sequence ID" value="CAG8714203.1"/>
    <property type="molecule type" value="Genomic_DNA"/>
</dbReference>
<name>A0ACA9PK45_9GLOM</name>
<protein>
    <submittedName>
        <fullName evidence="1">4884_t:CDS:1</fullName>
    </submittedName>
</protein>
<feature type="non-terminal residue" evidence="1">
    <location>
        <position position="199"/>
    </location>
</feature>
<comment type="caution">
    <text evidence="1">The sequence shown here is derived from an EMBL/GenBank/DDBJ whole genome shotgun (WGS) entry which is preliminary data.</text>
</comment>
<evidence type="ECO:0000313" key="2">
    <source>
        <dbReference type="Proteomes" id="UP000789366"/>
    </source>
</evidence>
<keyword evidence="2" id="KW-1185">Reference proteome</keyword>
<reference evidence="1" key="1">
    <citation type="submission" date="2021-06" db="EMBL/GenBank/DDBJ databases">
        <authorList>
            <person name="Kallberg Y."/>
            <person name="Tangrot J."/>
            <person name="Rosling A."/>
        </authorList>
    </citation>
    <scope>NUCLEOTIDE SEQUENCE</scope>
    <source>
        <strain evidence="1">28 12/20/2015</strain>
    </source>
</reference>
<evidence type="ECO:0000313" key="1">
    <source>
        <dbReference type="EMBL" id="CAG8714203.1"/>
    </source>
</evidence>
<organism evidence="1 2">
    <name type="scientific">Cetraspora pellucida</name>
    <dbReference type="NCBI Taxonomy" id="1433469"/>
    <lineage>
        <taxon>Eukaryota</taxon>
        <taxon>Fungi</taxon>
        <taxon>Fungi incertae sedis</taxon>
        <taxon>Mucoromycota</taxon>
        <taxon>Glomeromycotina</taxon>
        <taxon>Glomeromycetes</taxon>
        <taxon>Diversisporales</taxon>
        <taxon>Gigasporaceae</taxon>
        <taxon>Cetraspora</taxon>
    </lineage>
</organism>